<evidence type="ECO:0000313" key="3">
    <source>
        <dbReference type="Proteomes" id="UP000219465"/>
    </source>
</evidence>
<feature type="region of interest" description="Disordered" evidence="1">
    <location>
        <begin position="65"/>
        <end position="86"/>
    </location>
</feature>
<dbReference type="AlphaFoldDB" id="A0A286HL48"/>
<name>A0A286HL48_9HYPH</name>
<accession>A0A286HL48</accession>
<organism evidence="2 3">
    <name type="scientific">Hoeflea halophila</name>
    <dbReference type="NCBI Taxonomy" id="714899"/>
    <lineage>
        <taxon>Bacteria</taxon>
        <taxon>Pseudomonadati</taxon>
        <taxon>Pseudomonadota</taxon>
        <taxon>Alphaproteobacteria</taxon>
        <taxon>Hyphomicrobiales</taxon>
        <taxon>Rhizobiaceae</taxon>
        <taxon>Hoeflea</taxon>
    </lineage>
</organism>
<protein>
    <submittedName>
        <fullName evidence="2">Uncharacterized protein</fullName>
    </submittedName>
</protein>
<dbReference type="OrthoDB" id="8410973at2"/>
<reference evidence="3" key="1">
    <citation type="submission" date="2017-08" db="EMBL/GenBank/DDBJ databases">
        <authorList>
            <person name="Varghese N."/>
            <person name="Submissions S."/>
        </authorList>
    </citation>
    <scope>NUCLEOTIDE SEQUENCE [LARGE SCALE GENOMIC DNA]</scope>
    <source>
        <strain evidence="3">KCTC 23107</strain>
    </source>
</reference>
<keyword evidence="3" id="KW-1185">Reference proteome</keyword>
<evidence type="ECO:0000313" key="2">
    <source>
        <dbReference type="EMBL" id="SOE08492.1"/>
    </source>
</evidence>
<dbReference type="RefSeq" id="WP_097104175.1">
    <property type="nucleotide sequence ID" value="NZ_OCPC01000001.1"/>
</dbReference>
<proteinExistence type="predicted"/>
<dbReference type="Proteomes" id="UP000219465">
    <property type="component" value="Unassembled WGS sequence"/>
</dbReference>
<dbReference type="EMBL" id="OCPC01000001">
    <property type="protein sequence ID" value="SOE08492.1"/>
    <property type="molecule type" value="Genomic_DNA"/>
</dbReference>
<gene>
    <name evidence="2" type="ORF">SAMN05877838_0214</name>
</gene>
<sequence length="86" mass="9222">MAPKLIEFNGKRYLISEITDLTGIPRETIRARIAAGWSIEEAIGTPTPKLRRAGVGFNLLAFQGTGGGSTSQESPNITFSEKAEDA</sequence>
<evidence type="ECO:0000256" key="1">
    <source>
        <dbReference type="SAM" id="MobiDB-lite"/>
    </source>
</evidence>